<evidence type="ECO:0000256" key="10">
    <source>
        <dbReference type="SAM" id="MobiDB-lite"/>
    </source>
</evidence>
<dbReference type="GO" id="GO:0043011">
    <property type="term" value="P:myeloid dendritic cell differentiation"/>
    <property type="evidence" value="ECO:0007669"/>
    <property type="project" value="Ensembl"/>
</dbReference>
<evidence type="ECO:0000256" key="5">
    <source>
        <dbReference type="ARBA" id="ARBA00023159"/>
    </source>
</evidence>
<name>G1T713_RABIT</name>
<keyword evidence="13" id="KW-1185">Reference proteome</keyword>
<dbReference type="InterPro" id="IPR046347">
    <property type="entry name" value="bZIP_sf"/>
</dbReference>
<reference evidence="12" key="3">
    <citation type="submission" date="2025-09" db="UniProtKB">
        <authorList>
            <consortium name="Ensembl"/>
        </authorList>
    </citation>
    <scope>IDENTIFICATION</scope>
    <source>
        <strain evidence="12">Thorbecke</strain>
    </source>
</reference>
<feature type="compositionally biased region" description="Low complexity" evidence="10">
    <location>
        <begin position="145"/>
        <end position="163"/>
    </location>
</feature>
<organism evidence="12 13">
    <name type="scientific">Oryctolagus cuniculus</name>
    <name type="common">Rabbit</name>
    <dbReference type="NCBI Taxonomy" id="9986"/>
    <lineage>
        <taxon>Eukaryota</taxon>
        <taxon>Metazoa</taxon>
        <taxon>Chordata</taxon>
        <taxon>Craniata</taxon>
        <taxon>Vertebrata</taxon>
        <taxon>Euteleostomi</taxon>
        <taxon>Mammalia</taxon>
        <taxon>Eutheria</taxon>
        <taxon>Euarchontoglires</taxon>
        <taxon>Glires</taxon>
        <taxon>Lagomorpha</taxon>
        <taxon>Leporidae</taxon>
        <taxon>Oryctolagus</taxon>
    </lineage>
</organism>
<dbReference type="CDD" id="cd14701">
    <property type="entry name" value="bZIP_BATF"/>
    <property type="match status" value="1"/>
</dbReference>
<evidence type="ECO:0000256" key="7">
    <source>
        <dbReference type="ARBA" id="ARBA00023242"/>
    </source>
</evidence>
<dbReference type="InterPro" id="IPR004827">
    <property type="entry name" value="bZIP"/>
</dbReference>
<feature type="region of interest" description="Disordered" evidence="10">
    <location>
        <begin position="22"/>
        <end position="47"/>
    </location>
</feature>
<dbReference type="GO" id="GO:0000978">
    <property type="term" value="F:RNA polymerase II cis-regulatory region sequence-specific DNA binding"/>
    <property type="evidence" value="ECO:0007669"/>
    <property type="project" value="TreeGrafter"/>
</dbReference>
<feature type="compositionally biased region" description="Polar residues" evidence="10">
    <location>
        <begin position="165"/>
        <end position="177"/>
    </location>
</feature>
<reference evidence="12" key="2">
    <citation type="submission" date="2025-08" db="UniProtKB">
        <authorList>
            <consortium name="Ensembl"/>
        </authorList>
    </citation>
    <scope>IDENTIFICATION</scope>
    <source>
        <strain evidence="12">Thorbecke</strain>
    </source>
</reference>
<dbReference type="SMART" id="SM00338">
    <property type="entry name" value="BRLZ"/>
    <property type="match status" value="1"/>
</dbReference>
<reference evidence="12 13" key="1">
    <citation type="journal article" date="2011" name="Nature">
        <title>A high-resolution map of human evolutionary constraint using 29 mammals.</title>
        <authorList>
            <person name="Lindblad-Toh K."/>
            <person name="Garber M."/>
            <person name="Zuk O."/>
            <person name="Lin M.F."/>
            <person name="Parker B.J."/>
            <person name="Washietl S."/>
            <person name="Kheradpour P."/>
            <person name="Ernst J."/>
            <person name="Jordan G."/>
            <person name="Mauceli E."/>
            <person name="Ward L.D."/>
            <person name="Lowe C.B."/>
            <person name="Holloway A.K."/>
            <person name="Clamp M."/>
            <person name="Gnerre S."/>
            <person name="Alfoldi J."/>
            <person name="Beal K."/>
            <person name="Chang J."/>
            <person name="Clawson H."/>
            <person name="Cuff J."/>
            <person name="Di Palma F."/>
            <person name="Fitzgerald S."/>
            <person name="Flicek P."/>
            <person name="Guttman M."/>
            <person name="Hubisz M.J."/>
            <person name="Jaffe D.B."/>
            <person name="Jungreis I."/>
            <person name="Kent W.J."/>
            <person name="Kostka D."/>
            <person name="Lara M."/>
            <person name="Martins A.L."/>
            <person name="Massingham T."/>
            <person name="Moltke I."/>
            <person name="Raney B.J."/>
            <person name="Rasmussen M.D."/>
            <person name="Robinson J."/>
            <person name="Stark A."/>
            <person name="Vilella A.J."/>
            <person name="Wen J."/>
            <person name="Xie X."/>
            <person name="Zody M.C."/>
            <person name="Baldwin J."/>
            <person name="Bloom T."/>
            <person name="Chin C.W."/>
            <person name="Heiman D."/>
            <person name="Nicol R."/>
            <person name="Nusbaum C."/>
            <person name="Young S."/>
            <person name="Wilkinson J."/>
            <person name="Worley K.C."/>
            <person name="Kovar C.L."/>
            <person name="Muzny D.M."/>
            <person name="Gibbs R.A."/>
            <person name="Cree A."/>
            <person name="Dihn H.H."/>
            <person name="Fowler G."/>
            <person name="Jhangiani S."/>
            <person name="Joshi V."/>
            <person name="Lee S."/>
            <person name="Lewis L.R."/>
            <person name="Nazareth L.V."/>
            <person name="Okwuonu G."/>
            <person name="Santibanez J."/>
            <person name="Warren W.C."/>
            <person name="Mardis E.R."/>
            <person name="Weinstock G.M."/>
            <person name="Wilson R.K."/>
            <person name="Delehaunty K."/>
            <person name="Dooling D."/>
            <person name="Fronik C."/>
            <person name="Fulton L."/>
            <person name="Fulton B."/>
            <person name="Graves T."/>
            <person name="Minx P."/>
            <person name="Sodergren E."/>
            <person name="Birney E."/>
            <person name="Margulies E.H."/>
            <person name="Herrero J."/>
            <person name="Green E.D."/>
            <person name="Haussler D."/>
            <person name="Siepel A."/>
            <person name="Goldman N."/>
            <person name="Pollard K.S."/>
            <person name="Pedersen J.S."/>
            <person name="Lander E.S."/>
            <person name="Kellis M."/>
        </authorList>
    </citation>
    <scope>NUCLEOTIDE SEQUENCE [LARGE SCALE GENOMIC DNA]</scope>
    <source>
        <strain evidence="13">Thorbecke</strain>
    </source>
</reference>
<dbReference type="SUPFAM" id="SSF57959">
    <property type="entry name" value="Leucine zipper domain"/>
    <property type="match status" value="1"/>
</dbReference>
<evidence type="ECO:0000313" key="12">
    <source>
        <dbReference type="Ensembl" id="ENSOCUP00000012256.2"/>
    </source>
</evidence>
<evidence type="ECO:0000256" key="9">
    <source>
        <dbReference type="ARBA" id="ARBA00074031"/>
    </source>
</evidence>
<dbReference type="GO" id="GO:0090575">
    <property type="term" value="C:RNA polymerase II transcription regulator complex"/>
    <property type="evidence" value="ECO:0007669"/>
    <property type="project" value="Ensembl"/>
</dbReference>
<dbReference type="Proteomes" id="UP000001811">
    <property type="component" value="Unplaced"/>
</dbReference>
<evidence type="ECO:0000256" key="2">
    <source>
        <dbReference type="ARBA" id="ARBA00022782"/>
    </source>
</evidence>
<feature type="region of interest" description="Disordered" evidence="10">
    <location>
        <begin position="110"/>
        <end position="240"/>
    </location>
</feature>
<dbReference type="eggNOG" id="KOG1414">
    <property type="taxonomic scope" value="Eukaryota"/>
</dbReference>
<dbReference type="PROSITE" id="PS00036">
    <property type="entry name" value="BZIP_BASIC"/>
    <property type="match status" value="1"/>
</dbReference>
<gene>
    <name evidence="12" type="primary">BATF2</name>
</gene>
<dbReference type="GeneTree" id="ENSGT00940000162373"/>
<evidence type="ECO:0000256" key="3">
    <source>
        <dbReference type="ARBA" id="ARBA00023015"/>
    </source>
</evidence>
<dbReference type="STRING" id="9986.ENSOCUP00000012256"/>
<dbReference type="AlphaFoldDB" id="G1T713"/>
<evidence type="ECO:0000256" key="4">
    <source>
        <dbReference type="ARBA" id="ARBA00023125"/>
    </source>
</evidence>
<keyword evidence="3" id="KW-0805">Transcription regulation</keyword>
<dbReference type="Pfam" id="PF00170">
    <property type="entry name" value="bZIP_1"/>
    <property type="match status" value="1"/>
</dbReference>
<dbReference type="PROSITE" id="PS50217">
    <property type="entry name" value="BZIP"/>
    <property type="match status" value="1"/>
</dbReference>
<dbReference type="FunCoup" id="G1T713">
    <property type="interactions" value="224"/>
</dbReference>
<keyword evidence="4" id="KW-0238">DNA-binding</keyword>
<protein>
    <recommendedName>
        <fullName evidence="9">Basic leucine zipper transcriptional factor ATF-like 2</fullName>
    </recommendedName>
</protein>
<dbReference type="Gene3D" id="1.20.5.170">
    <property type="match status" value="1"/>
</dbReference>
<feature type="domain" description="BZIP" evidence="11">
    <location>
        <begin position="21"/>
        <end position="74"/>
    </location>
</feature>
<evidence type="ECO:0000256" key="6">
    <source>
        <dbReference type="ARBA" id="ARBA00023163"/>
    </source>
</evidence>
<keyword evidence="2" id="KW-0221">Differentiation</keyword>
<feature type="compositionally biased region" description="Low complexity" evidence="10">
    <location>
        <begin position="182"/>
        <end position="201"/>
    </location>
</feature>
<proteinExistence type="inferred from homology"/>
<accession>G1T713</accession>
<dbReference type="FunFam" id="1.20.5.170:FF:000080">
    <property type="entry name" value="Basic leucine zipper transcriptional factor ATF-like 2"/>
    <property type="match status" value="1"/>
</dbReference>
<dbReference type="Ensembl" id="ENSOCUT00000014258.2">
    <property type="protein sequence ID" value="ENSOCUP00000012256.2"/>
    <property type="gene ID" value="ENSOCUG00000014263.2"/>
</dbReference>
<evidence type="ECO:0000256" key="1">
    <source>
        <dbReference type="ARBA" id="ARBA00007163"/>
    </source>
</evidence>
<dbReference type="HOGENOM" id="CLU_088611_0_0_1"/>
<dbReference type="PANTHER" id="PTHR23351:SF11">
    <property type="entry name" value="BASIC LEUCINE ZIPPER TRANSCRIPTIONAL FACTOR ATF-LIKE 2"/>
    <property type="match status" value="1"/>
</dbReference>
<dbReference type="InParanoid" id="G1T713"/>
<keyword evidence="7" id="KW-0539">Nucleus</keyword>
<comment type="similarity">
    <text evidence="1">Belongs to the bZIP family.</text>
</comment>
<evidence type="ECO:0000313" key="13">
    <source>
        <dbReference type="Proteomes" id="UP000001811"/>
    </source>
</evidence>
<keyword evidence="6" id="KW-0804">Transcription</keyword>
<comment type="subunit">
    <text evidence="8">Heterodimer; heterodimerizes with JUN family proteins.</text>
</comment>
<feature type="compositionally biased region" description="Polar residues" evidence="10">
    <location>
        <begin position="130"/>
        <end position="140"/>
    </location>
</feature>
<dbReference type="PANTHER" id="PTHR23351">
    <property type="entry name" value="FOS TRANSCRIPTION FACTOR-RELATED"/>
    <property type="match status" value="1"/>
</dbReference>
<dbReference type="GO" id="GO:0042832">
    <property type="term" value="P:defense response to protozoan"/>
    <property type="evidence" value="ECO:0007669"/>
    <property type="project" value="Ensembl"/>
</dbReference>
<dbReference type="Bgee" id="ENSOCUG00000014263">
    <property type="expression patterns" value="Expressed in blood and 17 other cell types or tissues"/>
</dbReference>
<keyword evidence="5" id="KW-0010">Activator</keyword>
<dbReference type="InterPro" id="IPR000837">
    <property type="entry name" value="AP-1"/>
</dbReference>
<feature type="compositionally biased region" description="Pro residues" evidence="10">
    <location>
        <begin position="202"/>
        <end position="213"/>
    </location>
</feature>
<sequence>MSSPSSRSFCFIFFRMDPEELQRQLKKKQKNRAAAQRSRQKHTDKADALHQQHEFLERHNQALRKEIQALQAELAWWNRTLHLHTHLCPAVCASCPTPVPPGCWSQAERPPGLAPHGGDCQKQLGPLQTPACSPTAQQLSPGPRPLDSPGLFLSPPPSLSLTSGPAVTTTPPAQVSPSPVLAASPAGSSPMGSSSKLGALLPSPPAPHAPPQPLGLEHPAPGKLGARPPNPSAALGPAGLRGREREPAVWAADWLELGVAPGPFPLLSSAQVHF</sequence>
<dbReference type="GO" id="GO:0000981">
    <property type="term" value="F:DNA-binding transcription factor activity, RNA polymerase II-specific"/>
    <property type="evidence" value="ECO:0007669"/>
    <property type="project" value="TreeGrafter"/>
</dbReference>
<evidence type="ECO:0000256" key="8">
    <source>
        <dbReference type="ARBA" id="ARBA00064452"/>
    </source>
</evidence>
<evidence type="ECO:0000259" key="11">
    <source>
        <dbReference type="PROSITE" id="PS50217"/>
    </source>
</evidence>